<evidence type="ECO:0000256" key="11">
    <source>
        <dbReference type="ARBA" id="ARBA00023136"/>
    </source>
</evidence>
<gene>
    <name evidence="12 19" type="primary">secA</name>
    <name evidence="19" type="ORF">NCTC10125_00439</name>
</gene>
<evidence type="ECO:0000256" key="6">
    <source>
        <dbReference type="ARBA" id="ARBA00022741"/>
    </source>
</evidence>
<dbReference type="InterPro" id="IPR000185">
    <property type="entry name" value="SecA"/>
</dbReference>
<evidence type="ECO:0000256" key="1">
    <source>
        <dbReference type="ARBA" id="ARBA00004170"/>
    </source>
</evidence>
<dbReference type="GO" id="GO:0005886">
    <property type="term" value="C:plasma membrane"/>
    <property type="evidence" value="ECO:0007669"/>
    <property type="project" value="UniProtKB-SubCell"/>
</dbReference>
<feature type="domain" description="Helicase C-terminal" evidence="17">
    <location>
        <begin position="410"/>
        <end position="569"/>
    </location>
</feature>
<organism evidence="19 20">
    <name type="scientific">Mesomycoplasma dispar</name>
    <dbReference type="NCBI Taxonomy" id="86660"/>
    <lineage>
        <taxon>Bacteria</taxon>
        <taxon>Bacillati</taxon>
        <taxon>Mycoplasmatota</taxon>
        <taxon>Mycoplasmoidales</taxon>
        <taxon>Metamycoplasmataceae</taxon>
        <taxon>Mesomycoplasma</taxon>
    </lineage>
</organism>
<proteinExistence type="inferred from homology"/>
<accession>A0AAJ5NMK8</accession>
<dbReference type="Proteomes" id="UP000289629">
    <property type="component" value="Chromosome"/>
</dbReference>
<evidence type="ECO:0000256" key="12">
    <source>
        <dbReference type="HAMAP-Rule" id="MF_01382"/>
    </source>
</evidence>
<dbReference type="SMART" id="SM00958">
    <property type="entry name" value="SecA_PP_bind"/>
    <property type="match status" value="1"/>
</dbReference>
<feature type="region of interest" description="Disordered" evidence="15">
    <location>
        <begin position="922"/>
        <end position="1017"/>
    </location>
</feature>
<dbReference type="InterPro" id="IPR011130">
    <property type="entry name" value="SecA_preprotein_X-link_dom"/>
</dbReference>
<dbReference type="Pfam" id="PF07516">
    <property type="entry name" value="SecA_SW"/>
    <property type="match status" value="1"/>
</dbReference>
<evidence type="ECO:0000259" key="17">
    <source>
        <dbReference type="PROSITE" id="PS51194"/>
    </source>
</evidence>
<dbReference type="GO" id="GO:0017038">
    <property type="term" value="P:protein import"/>
    <property type="evidence" value="ECO:0007669"/>
    <property type="project" value="InterPro"/>
</dbReference>
<keyword evidence="6 12" id="KW-0547">Nucleotide-binding</keyword>
<dbReference type="GO" id="GO:0008564">
    <property type="term" value="F:protein-exporting ATPase activity"/>
    <property type="evidence" value="ECO:0007669"/>
    <property type="project" value="UniProtKB-EC"/>
</dbReference>
<name>A0AAJ5NMK8_9BACT</name>
<dbReference type="InterPro" id="IPR011116">
    <property type="entry name" value="SecA_Wing/Scaffold"/>
</dbReference>
<dbReference type="InterPro" id="IPR020937">
    <property type="entry name" value="SecA_CS"/>
</dbReference>
<dbReference type="RefSeq" id="WP_044635448.1">
    <property type="nucleotide sequence ID" value="NZ_CP007229.1"/>
</dbReference>
<dbReference type="Pfam" id="PF07517">
    <property type="entry name" value="SecA_DEAD"/>
    <property type="match status" value="1"/>
</dbReference>
<dbReference type="InterPro" id="IPR011115">
    <property type="entry name" value="SecA_DEAD"/>
</dbReference>
<comment type="function">
    <text evidence="12">Part of the Sec protein translocase complex. Interacts with the SecYEG preprotein conducting channel. Has a central role in coupling the hydrolysis of ATP to the transfer of proteins into and across the cell membrane, serving as an ATP-driven molecular motor driving the stepwise translocation of polypeptide chains across the membrane.</text>
</comment>
<feature type="compositionally biased region" description="Basic and acidic residues" evidence="15">
    <location>
        <begin position="994"/>
        <end position="1017"/>
    </location>
</feature>
<evidence type="ECO:0000256" key="7">
    <source>
        <dbReference type="ARBA" id="ARBA00022840"/>
    </source>
</evidence>
<protein>
    <recommendedName>
        <fullName evidence="12 13">Protein translocase subunit SecA</fullName>
        <ecNumber evidence="12">7.4.2.8</ecNumber>
    </recommendedName>
</protein>
<sequence length="1017" mass="116308">MKKLISFFKTSSELRLAYRLLKQINQKRSYYGAMTDYDLANQTNVLKKRLANGEKLKDIRVDAFAVAREATKRVLGKTPYDVQILGGLILDMGSVAEMKTGEGKTIASIPPVYLNALSGQGVIVSTVNEYLAERDATDNGKVYNFLGLSVGINKAEMDAETKRLMYRADITYSIHSELGFDYLRDNMVFSAAEKVQRGLNFCLIDEIDSILIDEAKTPLIISGGKTNSPAEYLSANQFVNTLIDEDFYIDEETKGIKLNDKGIDKANAFFGLRNLYEIQNSELVHRIQNALRANKVMKRDVEYIVQNGKIELVDQFTGRIMAGRSYSEGLQQALQAKERIDIEPETKTLATITYQNFFRLFKKLSGMTGTAKTEEQEFIDVYNMRVNVIPTNKPLVRKDEKDEIFATVHQKNQAIIAEVERIHKTGQPILIGTSQVVDSETLSEMLNQKGLYHTVLNAKQNQLEAEIIAKAGRKNAITIATNMAGRGTDIILEPGVIQLGGLYILGTDKAESRRIDNQLRGRSGRQGDVGVSRFFISLQDQLLRRFSNFEQIFDVYGLTTGPIKGKYIHSVLLAAQKKIEGFNFDMRKTVLSYDDVIRQQRDLIYTQRDILLQIENFDHYIQKMIIRAVDIILGYDFILLPNQEIHYANLINYLNDNLSRITHFDFGQVGIENYPFEQLSEFLIKQLETIYFEQIQTVLKENLGDTYFESERHIILSTLDSQWQNHIDTIDKLRSSANLVQYSQKNPYQIFTEEATKKFNILVSESAYQAIVALFNNANAQKMEYHQAILSDGSAISYPANTPEELIEQIIAANEERIAVLNRIEAEKQPEFIAKQLADLEIEMVDSGEEFELWKIANNKLVNLKADMPLDEKRNILVKMNEEQLELIKEKQKKEQEERLQEERLDQEEGLEIQYYNSLEEFLDEDDEDEDEEADGNTVENQEENLSHSTGFIDLKNDPDAFIKMFRPESENTRDTSIKEASHNHNTDTNQENNSEKTNETEIINDKNSELENQSKD</sequence>
<dbReference type="EMBL" id="LR214971">
    <property type="protein sequence ID" value="VEU61878.1"/>
    <property type="molecule type" value="Genomic_DNA"/>
</dbReference>
<dbReference type="FunFam" id="3.40.50.300:FF:000429">
    <property type="entry name" value="Preprotein translocase subunit SecA"/>
    <property type="match status" value="1"/>
</dbReference>
<keyword evidence="9 12" id="KW-1278">Translocase</keyword>
<dbReference type="GO" id="GO:0031522">
    <property type="term" value="C:cell envelope Sec protein transport complex"/>
    <property type="evidence" value="ECO:0007669"/>
    <property type="project" value="TreeGrafter"/>
</dbReference>
<keyword evidence="8 12" id="KW-0653">Protein transport</keyword>
<dbReference type="SMART" id="SM00957">
    <property type="entry name" value="SecA_DEAD"/>
    <property type="match status" value="1"/>
</dbReference>
<keyword evidence="11 12" id="KW-0472">Membrane</keyword>
<feature type="compositionally biased region" description="Acidic residues" evidence="15">
    <location>
        <begin position="922"/>
        <end position="935"/>
    </location>
</feature>
<dbReference type="PANTHER" id="PTHR30612:SF0">
    <property type="entry name" value="CHLOROPLAST PROTEIN-TRANSPORTING ATPASE"/>
    <property type="match status" value="1"/>
</dbReference>
<evidence type="ECO:0000256" key="9">
    <source>
        <dbReference type="ARBA" id="ARBA00022967"/>
    </source>
</evidence>
<comment type="subcellular location">
    <subcellularLocation>
        <location evidence="12">Cell membrane</location>
        <topology evidence="12">Peripheral membrane protein</topology>
        <orientation evidence="12">Cytoplasmic side</orientation>
    </subcellularLocation>
    <subcellularLocation>
        <location evidence="12">Cytoplasm</location>
    </subcellularLocation>
    <subcellularLocation>
        <location evidence="1">Membrane</location>
        <topology evidence="1">Peripheral membrane protein</topology>
    </subcellularLocation>
    <text evidence="12">Distribution is 50-50.</text>
</comment>
<feature type="binding site" evidence="12">
    <location>
        <begin position="101"/>
        <end position="105"/>
    </location>
    <ligand>
        <name>ATP</name>
        <dbReference type="ChEBI" id="CHEBI:30616"/>
    </ligand>
</feature>
<evidence type="ECO:0000259" key="18">
    <source>
        <dbReference type="PROSITE" id="PS51196"/>
    </source>
</evidence>
<evidence type="ECO:0000256" key="10">
    <source>
        <dbReference type="ARBA" id="ARBA00023010"/>
    </source>
</evidence>
<dbReference type="PROSITE" id="PS01312">
    <property type="entry name" value="SECA"/>
    <property type="match status" value="1"/>
</dbReference>
<feature type="coiled-coil region" evidence="14">
    <location>
        <begin position="877"/>
        <end position="911"/>
    </location>
</feature>
<evidence type="ECO:0000256" key="2">
    <source>
        <dbReference type="ARBA" id="ARBA00007650"/>
    </source>
</evidence>
<dbReference type="InterPro" id="IPR036670">
    <property type="entry name" value="SecA_X-link_sf"/>
</dbReference>
<evidence type="ECO:0000256" key="13">
    <source>
        <dbReference type="RuleBase" id="RU003874"/>
    </source>
</evidence>
<dbReference type="Gene3D" id="3.90.1440.10">
    <property type="entry name" value="SecA, preprotein cross-linking domain"/>
    <property type="match status" value="1"/>
</dbReference>
<feature type="domain" description="SecA family profile" evidence="18">
    <location>
        <begin position="1"/>
        <end position="564"/>
    </location>
</feature>
<dbReference type="InterPro" id="IPR001650">
    <property type="entry name" value="Helicase_C-like"/>
</dbReference>
<dbReference type="CDD" id="cd17928">
    <property type="entry name" value="DEXDc_SecA"/>
    <property type="match status" value="1"/>
</dbReference>
<keyword evidence="3 12" id="KW-0813">Transport</keyword>
<comment type="subunit">
    <text evidence="12">Monomer and homodimer. Part of the essential Sec protein translocation apparatus which comprises SecA, SecYEG and auxiliary proteins SecDF. Other proteins may also be involved.</text>
</comment>
<evidence type="ECO:0000256" key="3">
    <source>
        <dbReference type="ARBA" id="ARBA00022448"/>
    </source>
</evidence>
<dbReference type="SUPFAM" id="SSF81767">
    <property type="entry name" value="Pre-protein crosslinking domain of SecA"/>
    <property type="match status" value="1"/>
</dbReference>
<dbReference type="InterPro" id="IPR036266">
    <property type="entry name" value="SecA_Wing/Scaffold_sf"/>
</dbReference>
<dbReference type="PROSITE" id="PS51196">
    <property type="entry name" value="SECA_MOTOR_DEAD"/>
    <property type="match status" value="1"/>
</dbReference>
<evidence type="ECO:0000256" key="15">
    <source>
        <dbReference type="SAM" id="MobiDB-lite"/>
    </source>
</evidence>
<evidence type="ECO:0000256" key="5">
    <source>
        <dbReference type="ARBA" id="ARBA00022490"/>
    </source>
</evidence>
<evidence type="ECO:0000313" key="19">
    <source>
        <dbReference type="EMBL" id="VEU61878.1"/>
    </source>
</evidence>
<dbReference type="Pfam" id="PF21090">
    <property type="entry name" value="P-loop_SecA"/>
    <property type="match status" value="2"/>
</dbReference>
<dbReference type="PROSITE" id="PS51192">
    <property type="entry name" value="HELICASE_ATP_BIND_1"/>
    <property type="match status" value="1"/>
</dbReference>
<keyword evidence="7 12" id="KW-0067">ATP-binding</keyword>
<dbReference type="AlphaFoldDB" id="A0AAJ5NMK8"/>
<dbReference type="GO" id="GO:0065002">
    <property type="term" value="P:intracellular protein transmembrane transport"/>
    <property type="evidence" value="ECO:0007669"/>
    <property type="project" value="UniProtKB-UniRule"/>
</dbReference>
<dbReference type="SUPFAM" id="SSF52540">
    <property type="entry name" value="P-loop containing nucleoside triphosphate hydrolases"/>
    <property type="match status" value="2"/>
</dbReference>
<keyword evidence="5 12" id="KW-0963">Cytoplasm</keyword>
<feature type="binding site" evidence="12">
    <location>
        <position position="489"/>
    </location>
    <ligand>
        <name>ATP</name>
        <dbReference type="ChEBI" id="CHEBI:30616"/>
    </ligand>
</feature>
<dbReference type="NCBIfam" id="NF006630">
    <property type="entry name" value="PRK09200.1"/>
    <property type="match status" value="1"/>
</dbReference>
<keyword evidence="10 12" id="KW-0811">Translocation</keyword>
<dbReference type="GO" id="GO:0005829">
    <property type="term" value="C:cytosol"/>
    <property type="evidence" value="ECO:0007669"/>
    <property type="project" value="TreeGrafter"/>
</dbReference>
<dbReference type="Gene3D" id="1.10.3060.10">
    <property type="entry name" value="Helical scaffold and wing domains of SecA"/>
    <property type="match status" value="1"/>
</dbReference>
<dbReference type="PRINTS" id="PR00906">
    <property type="entry name" value="SECA"/>
</dbReference>
<dbReference type="EC" id="7.4.2.8" evidence="12"/>
<keyword evidence="4 12" id="KW-1003">Cell membrane</keyword>
<evidence type="ECO:0000256" key="8">
    <source>
        <dbReference type="ARBA" id="ARBA00022927"/>
    </source>
</evidence>
<comment type="catalytic activity">
    <reaction evidence="12">
        <text>ATP + H2O + cellular proteinSide 1 = ADP + phosphate + cellular proteinSide 2.</text>
        <dbReference type="EC" id="7.4.2.8"/>
    </reaction>
</comment>
<dbReference type="InterPro" id="IPR014018">
    <property type="entry name" value="SecA_motor_DEAD"/>
</dbReference>
<dbReference type="Gene3D" id="3.40.50.300">
    <property type="entry name" value="P-loop containing nucleotide triphosphate hydrolases"/>
    <property type="match status" value="3"/>
</dbReference>
<evidence type="ECO:0000256" key="14">
    <source>
        <dbReference type="SAM" id="Coils"/>
    </source>
</evidence>
<dbReference type="HAMAP" id="MF_01382">
    <property type="entry name" value="SecA"/>
    <property type="match status" value="1"/>
</dbReference>
<evidence type="ECO:0000256" key="4">
    <source>
        <dbReference type="ARBA" id="ARBA00022475"/>
    </source>
</evidence>
<dbReference type="InterPro" id="IPR014001">
    <property type="entry name" value="Helicase_ATP-bd"/>
</dbReference>
<feature type="binding site" evidence="12">
    <location>
        <position position="83"/>
    </location>
    <ligand>
        <name>ATP</name>
        <dbReference type="ChEBI" id="CHEBI:30616"/>
    </ligand>
</feature>
<keyword evidence="14" id="KW-0175">Coiled coil</keyword>
<dbReference type="GO" id="GO:0043952">
    <property type="term" value="P:protein transport by the Sec complex"/>
    <property type="evidence" value="ECO:0007669"/>
    <property type="project" value="TreeGrafter"/>
</dbReference>
<feature type="domain" description="Helicase ATP-binding" evidence="16">
    <location>
        <begin position="85"/>
        <end position="255"/>
    </location>
</feature>
<dbReference type="CDD" id="cd18803">
    <property type="entry name" value="SF2_C_secA"/>
    <property type="match status" value="1"/>
</dbReference>
<dbReference type="SUPFAM" id="SSF81886">
    <property type="entry name" value="Helical scaffold and wing domains of SecA"/>
    <property type="match status" value="1"/>
</dbReference>
<dbReference type="PROSITE" id="PS51194">
    <property type="entry name" value="HELICASE_CTER"/>
    <property type="match status" value="1"/>
</dbReference>
<evidence type="ECO:0000259" key="16">
    <source>
        <dbReference type="PROSITE" id="PS51192"/>
    </source>
</evidence>
<dbReference type="NCBIfam" id="TIGR00963">
    <property type="entry name" value="secA"/>
    <property type="match status" value="1"/>
</dbReference>
<dbReference type="Pfam" id="PF01043">
    <property type="entry name" value="SecA_PP_bind"/>
    <property type="match status" value="1"/>
</dbReference>
<dbReference type="GO" id="GO:0005524">
    <property type="term" value="F:ATP binding"/>
    <property type="evidence" value="ECO:0007669"/>
    <property type="project" value="UniProtKB-UniRule"/>
</dbReference>
<feature type="compositionally biased region" description="Basic and acidic residues" evidence="15">
    <location>
        <begin position="955"/>
        <end position="986"/>
    </location>
</feature>
<reference evidence="19 20" key="1">
    <citation type="submission" date="2019-01" db="EMBL/GenBank/DDBJ databases">
        <authorList>
            <consortium name="Pathogen Informatics"/>
        </authorList>
    </citation>
    <scope>NUCLEOTIDE SEQUENCE [LARGE SCALE GENOMIC DNA]</scope>
    <source>
        <strain evidence="19 20">NCTC10125</strain>
    </source>
</reference>
<evidence type="ECO:0000313" key="20">
    <source>
        <dbReference type="Proteomes" id="UP000289629"/>
    </source>
</evidence>
<dbReference type="KEGG" id="mds:MDIS_02290"/>
<dbReference type="GO" id="GO:0006605">
    <property type="term" value="P:protein targeting"/>
    <property type="evidence" value="ECO:0007669"/>
    <property type="project" value="UniProtKB-UniRule"/>
</dbReference>
<dbReference type="InterPro" id="IPR044722">
    <property type="entry name" value="SecA_SF2_C"/>
</dbReference>
<dbReference type="PANTHER" id="PTHR30612">
    <property type="entry name" value="SECA INNER MEMBRANE COMPONENT OF SEC PROTEIN SECRETION SYSTEM"/>
    <property type="match status" value="1"/>
</dbReference>
<dbReference type="InterPro" id="IPR027417">
    <property type="entry name" value="P-loop_NTPase"/>
</dbReference>
<comment type="similarity">
    <text evidence="2 12 13">Belongs to the SecA family.</text>
</comment>